<dbReference type="Gene3D" id="3.40.30.10">
    <property type="entry name" value="Glutaredoxin"/>
    <property type="match status" value="1"/>
</dbReference>
<sequence length="169" mass="18113">MTPETASDTPFRPLTVTPPSTDPAAPLVMRLVRDFGAALVDDTRVADWTALPGDRVLLLAGDAVRFPEGQDVAAVLPELLKVFPDRFEVAAVPRDSEDAVARRYGSQRWPSLLFFRSGHYVTAIAGMQDWDVYLASVAAALAMPPSRPPTIGIPVVSSQPATGDDSACH</sequence>
<accession>A0ABT5MYJ0</accession>
<dbReference type="EMBL" id="JAQSIP010000004">
    <property type="protein sequence ID" value="MDD0839099.1"/>
    <property type="molecule type" value="Genomic_DNA"/>
</dbReference>
<comment type="similarity">
    <text evidence="1">Belongs to the HupG/HyaE family.</text>
</comment>
<proteinExistence type="inferred from homology"/>
<gene>
    <name evidence="2" type="ORF">PSQ40_10990</name>
</gene>
<evidence type="ECO:0000313" key="3">
    <source>
        <dbReference type="Proteomes" id="UP001528673"/>
    </source>
</evidence>
<dbReference type="SUPFAM" id="SSF52833">
    <property type="entry name" value="Thioredoxin-like"/>
    <property type="match status" value="1"/>
</dbReference>
<name>A0ABT5MYJ0_9BURK</name>
<dbReference type="Pfam" id="PF07449">
    <property type="entry name" value="HyaE"/>
    <property type="match status" value="1"/>
</dbReference>
<protein>
    <submittedName>
        <fullName evidence="2">Hydrogenase</fullName>
    </submittedName>
</protein>
<dbReference type="InterPro" id="IPR036249">
    <property type="entry name" value="Thioredoxin-like_sf"/>
</dbReference>
<dbReference type="RefSeq" id="WP_273951487.1">
    <property type="nucleotide sequence ID" value="NZ_JAQSIP010000004.1"/>
</dbReference>
<dbReference type="InterPro" id="IPR010893">
    <property type="entry name" value="NiFe-hyd_mat_HyaE"/>
</dbReference>
<evidence type="ECO:0000256" key="1">
    <source>
        <dbReference type="ARBA" id="ARBA00009004"/>
    </source>
</evidence>
<dbReference type="CDD" id="cd02965">
    <property type="entry name" value="HyaE"/>
    <property type="match status" value="1"/>
</dbReference>
<organism evidence="2 3">
    <name type="scientific">Curvibacter cyanobacteriorum</name>
    <dbReference type="NCBI Taxonomy" id="3026422"/>
    <lineage>
        <taxon>Bacteria</taxon>
        <taxon>Pseudomonadati</taxon>
        <taxon>Pseudomonadota</taxon>
        <taxon>Betaproteobacteria</taxon>
        <taxon>Burkholderiales</taxon>
        <taxon>Comamonadaceae</taxon>
        <taxon>Curvibacter</taxon>
    </lineage>
</organism>
<dbReference type="Proteomes" id="UP001528673">
    <property type="component" value="Unassembled WGS sequence"/>
</dbReference>
<comment type="caution">
    <text evidence="2">The sequence shown here is derived from an EMBL/GenBank/DDBJ whole genome shotgun (WGS) entry which is preliminary data.</text>
</comment>
<reference evidence="2 3" key="1">
    <citation type="submission" date="2023-02" db="EMBL/GenBank/DDBJ databases">
        <title>Bacterial whole genomic sequence of Curvibacter sp. HBC61.</title>
        <authorList>
            <person name="Le V."/>
            <person name="Ko S.-R."/>
            <person name="Ahn C.-Y."/>
            <person name="Oh H.-M."/>
        </authorList>
    </citation>
    <scope>NUCLEOTIDE SEQUENCE [LARGE SCALE GENOMIC DNA]</scope>
    <source>
        <strain evidence="2 3">HBC61</strain>
    </source>
</reference>
<keyword evidence="3" id="KW-1185">Reference proteome</keyword>
<evidence type="ECO:0000313" key="2">
    <source>
        <dbReference type="EMBL" id="MDD0839099.1"/>
    </source>
</evidence>